<dbReference type="EMBL" id="FOME01000001">
    <property type="protein sequence ID" value="SFC69380.1"/>
    <property type="molecule type" value="Genomic_DNA"/>
</dbReference>
<feature type="transmembrane region" description="Helical" evidence="5">
    <location>
        <begin position="70"/>
        <end position="89"/>
    </location>
</feature>
<reference evidence="8 9" key="2">
    <citation type="submission" date="2016-10" db="EMBL/GenBank/DDBJ databases">
        <authorList>
            <person name="Varghese N."/>
            <person name="Submissions S."/>
        </authorList>
    </citation>
    <scope>NUCLEOTIDE SEQUENCE [LARGE SCALE GENOMIC DNA]</scope>
    <source>
        <strain evidence="9">ATCC 20501</strain>
        <strain evidence="7 8">CGMCC 4.3529</strain>
    </source>
</reference>
<dbReference type="GO" id="GO:0016020">
    <property type="term" value="C:membrane"/>
    <property type="evidence" value="ECO:0007669"/>
    <property type="project" value="UniProtKB-SubCell"/>
</dbReference>
<evidence type="ECO:0000256" key="3">
    <source>
        <dbReference type="ARBA" id="ARBA00022989"/>
    </source>
</evidence>
<reference evidence="6" key="1">
    <citation type="submission" date="2016-10" db="EMBL/GenBank/DDBJ databases">
        <authorList>
            <person name="de Groot N.N."/>
        </authorList>
    </citation>
    <scope>NUCLEOTIDE SEQUENCE [LARGE SCALE GENOMIC DNA]</scope>
    <source>
        <strain evidence="6">ATCC 20501</strain>
    </source>
</reference>
<dbReference type="EMBL" id="FNVB01000002">
    <property type="protein sequence ID" value="SEF78343.1"/>
    <property type="molecule type" value="Genomic_DNA"/>
</dbReference>
<accession>A0A1H5UTE8</accession>
<dbReference type="Pfam" id="PF03595">
    <property type="entry name" value="SLAC1"/>
    <property type="match status" value="1"/>
</dbReference>
<proteinExistence type="predicted"/>
<sequence>MFAAVAHRVPCESGAVVMGIGIVSVAAQSAGDVVLSWVLLTVAGAVWALLGVSFLARLASDAPAWRAEAVRPGALTGVAATGVLGVGLAQHGWPTVSWAFLAVAVVLWAVLLPRVLRNLKSPAVGSSFLLCVATQSLAVLAAKLAVGADWLLPLAAVADVLGLGLYVFVLSRFDFRQLVRGSGDHWIAGGALAISTVATTALASALPPGAAGAVGAGAVVLWAITSAWYVVLAGSELFAPRLRYDFRRWATVFPLGMTCTATFGVAAATGTGWLTTAGQVLLWPALVVLCLAAWGTARRVTGALLRLARSAPPARR</sequence>
<evidence type="ECO:0000256" key="5">
    <source>
        <dbReference type="SAM" id="Phobius"/>
    </source>
</evidence>
<dbReference type="Proteomes" id="UP000199690">
    <property type="component" value="Unassembled WGS sequence"/>
</dbReference>
<evidence type="ECO:0000256" key="2">
    <source>
        <dbReference type="ARBA" id="ARBA00022692"/>
    </source>
</evidence>
<keyword evidence="2 5" id="KW-0812">Transmembrane</keyword>
<dbReference type="Gene3D" id="1.50.10.150">
    <property type="entry name" value="Voltage-dependent anion channel"/>
    <property type="match status" value="1"/>
</dbReference>
<feature type="transmembrane region" description="Helical" evidence="5">
    <location>
        <begin position="34"/>
        <end position="58"/>
    </location>
</feature>
<dbReference type="InterPro" id="IPR038665">
    <property type="entry name" value="Voltage-dep_anion_channel_sf"/>
</dbReference>
<evidence type="ECO:0000256" key="4">
    <source>
        <dbReference type="ARBA" id="ARBA00023136"/>
    </source>
</evidence>
<keyword evidence="8" id="KW-1185">Reference proteome</keyword>
<protein>
    <submittedName>
        <fullName evidence="6">Voltage-dependent anion channel</fullName>
    </submittedName>
</protein>
<organism evidence="6 9">
    <name type="scientific">Saccharopolyspora kobensis</name>
    <dbReference type="NCBI Taxonomy" id="146035"/>
    <lineage>
        <taxon>Bacteria</taxon>
        <taxon>Bacillati</taxon>
        <taxon>Actinomycetota</taxon>
        <taxon>Actinomycetes</taxon>
        <taxon>Pseudonocardiales</taxon>
        <taxon>Pseudonocardiaceae</taxon>
        <taxon>Saccharopolyspora</taxon>
    </lineage>
</organism>
<dbReference type="InterPro" id="IPR004695">
    <property type="entry name" value="SLAC1/Mae1/Ssu1/TehA"/>
</dbReference>
<dbReference type="GO" id="GO:0055085">
    <property type="term" value="P:transmembrane transport"/>
    <property type="evidence" value="ECO:0007669"/>
    <property type="project" value="InterPro"/>
</dbReference>
<feature type="transmembrane region" description="Helical" evidence="5">
    <location>
        <begin position="212"/>
        <end position="231"/>
    </location>
</feature>
<dbReference type="SMR" id="A0A1H5UTE8"/>
<evidence type="ECO:0000313" key="7">
    <source>
        <dbReference type="EMBL" id="SFC69380.1"/>
    </source>
</evidence>
<keyword evidence="4 5" id="KW-0472">Membrane</keyword>
<accession>A0A1I1LIR4</accession>
<evidence type="ECO:0000256" key="1">
    <source>
        <dbReference type="ARBA" id="ARBA00004141"/>
    </source>
</evidence>
<feature type="transmembrane region" description="Helical" evidence="5">
    <location>
        <begin position="185"/>
        <end position="206"/>
    </location>
</feature>
<evidence type="ECO:0000313" key="6">
    <source>
        <dbReference type="EMBL" id="SEF78343.1"/>
    </source>
</evidence>
<comment type="subcellular location">
    <subcellularLocation>
        <location evidence="1">Membrane</location>
        <topology evidence="1">Multi-pass membrane protein</topology>
    </subcellularLocation>
</comment>
<dbReference type="CDD" id="cd09319">
    <property type="entry name" value="TDT_like_1"/>
    <property type="match status" value="1"/>
</dbReference>
<gene>
    <name evidence="6" type="ORF">SAMN02982929_00648</name>
    <name evidence="7" type="ORF">SAMN05216506_1011422</name>
</gene>
<feature type="transmembrane region" description="Helical" evidence="5">
    <location>
        <begin position="95"/>
        <end position="116"/>
    </location>
</feature>
<dbReference type="AlphaFoldDB" id="A0A1H5UTE8"/>
<dbReference type="Proteomes" id="UP000236729">
    <property type="component" value="Unassembled WGS sequence"/>
</dbReference>
<keyword evidence="3 5" id="KW-1133">Transmembrane helix</keyword>
<feature type="transmembrane region" description="Helical" evidence="5">
    <location>
        <begin position="128"/>
        <end position="146"/>
    </location>
</feature>
<feature type="transmembrane region" description="Helical" evidence="5">
    <location>
        <begin position="152"/>
        <end position="173"/>
    </location>
</feature>
<feature type="transmembrane region" description="Helical" evidence="5">
    <location>
        <begin position="280"/>
        <end position="297"/>
    </location>
</feature>
<feature type="transmembrane region" description="Helical" evidence="5">
    <location>
        <begin position="252"/>
        <end position="274"/>
    </location>
</feature>
<evidence type="ECO:0000313" key="9">
    <source>
        <dbReference type="Proteomes" id="UP000236729"/>
    </source>
</evidence>
<evidence type="ECO:0000313" key="8">
    <source>
        <dbReference type="Proteomes" id="UP000199690"/>
    </source>
</evidence>
<name>A0A1H5UTE8_9PSEU</name>